<reference evidence="6" key="1">
    <citation type="submission" date="2023-12" db="EMBL/GenBank/DDBJ databases">
        <title>Mannheima indologenes sp. nov. proposed for Clade V organisms of Mannheimia.</title>
        <authorList>
            <person name="Christensen H."/>
        </authorList>
    </citation>
    <scope>NUCLEOTIDE SEQUENCE</scope>
    <source>
        <strain evidence="6">M14.4</strain>
    </source>
</reference>
<evidence type="ECO:0000256" key="3">
    <source>
        <dbReference type="ARBA" id="ARBA00022432"/>
    </source>
</evidence>
<keyword evidence="4" id="KW-0324">Glycolysis</keyword>
<dbReference type="PANTHER" id="PTHR11931">
    <property type="entry name" value="PHOSPHOGLYCERATE MUTASE"/>
    <property type="match status" value="1"/>
</dbReference>
<dbReference type="InterPro" id="IPR005952">
    <property type="entry name" value="Phosphogly_mut1"/>
</dbReference>
<evidence type="ECO:0000256" key="5">
    <source>
        <dbReference type="ARBA" id="ARBA00023235"/>
    </source>
</evidence>
<dbReference type="EMBL" id="JBAJJM010000002">
    <property type="protein sequence ID" value="MEG9475123.1"/>
    <property type="molecule type" value="Genomic_DNA"/>
</dbReference>
<dbReference type="Proteomes" id="UP001432017">
    <property type="component" value="Unassembled WGS sequence"/>
</dbReference>
<dbReference type="InterPro" id="IPR029033">
    <property type="entry name" value="His_PPase_superfam"/>
</dbReference>
<evidence type="ECO:0000256" key="2">
    <source>
        <dbReference type="ARBA" id="ARBA00012028"/>
    </source>
</evidence>
<protein>
    <recommendedName>
        <fullName evidence="2">phosphoglycerate mutase (2,3-diphosphoglycerate-dependent)</fullName>
        <ecNumber evidence="2">5.4.2.11</ecNumber>
    </recommendedName>
</protein>
<dbReference type="Gene3D" id="3.40.50.1240">
    <property type="entry name" value="Phosphoglycerate mutase-like"/>
    <property type="match status" value="1"/>
</dbReference>
<dbReference type="Pfam" id="PF00300">
    <property type="entry name" value="His_Phos_1"/>
    <property type="match status" value="1"/>
</dbReference>
<comment type="caution">
    <text evidence="6">The sequence shown here is derived from an EMBL/GenBank/DDBJ whole genome shotgun (WGS) entry which is preliminary data.</text>
</comment>
<evidence type="ECO:0000256" key="4">
    <source>
        <dbReference type="ARBA" id="ARBA00023152"/>
    </source>
</evidence>
<comment type="similarity">
    <text evidence="1">Belongs to the phosphoglycerate mutase family. BPG-dependent PGAM subfamily.</text>
</comment>
<sequence>MAVTIYLVRHGRTVWNIEGRLQGSGDSALVEEGIIGAKKTGIALKDVPFTAAYSSMQKRAQDTANYILAENKLSNIPHFHHKGLNEFDFGSWEGMKSLDLQENEEYWVMKRTPAEYLAKTNGGERFEQLYQRVTQVFNQIAQLHQNDGKVLIVSHGMTLTLLTAVLKGIAWQDFRNEEKHSFIINTAITKVEVDNGKVTVLEFNNIDHLDNIPTSQYKR</sequence>
<keyword evidence="3" id="KW-0312">Gluconeogenesis</keyword>
<evidence type="ECO:0000256" key="1">
    <source>
        <dbReference type="ARBA" id="ARBA00006717"/>
    </source>
</evidence>
<evidence type="ECO:0000313" key="6">
    <source>
        <dbReference type="EMBL" id="MEG9475123.1"/>
    </source>
</evidence>
<dbReference type="GO" id="GO:0016787">
    <property type="term" value="F:hydrolase activity"/>
    <property type="evidence" value="ECO:0007669"/>
    <property type="project" value="UniProtKB-KW"/>
</dbReference>
<dbReference type="SMART" id="SM00855">
    <property type="entry name" value="PGAM"/>
    <property type="match status" value="1"/>
</dbReference>
<accession>A0ABU7ZEH4</accession>
<keyword evidence="7" id="KW-1185">Reference proteome</keyword>
<dbReference type="EC" id="5.4.2.11" evidence="2"/>
<dbReference type="SUPFAM" id="SSF53254">
    <property type="entry name" value="Phosphoglycerate mutase-like"/>
    <property type="match status" value="1"/>
</dbReference>
<dbReference type="RefSeq" id="WP_334253680.1">
    <property type="nucleotide sequence ID" value="NZ_JBAJJM010000002.1"/>
</dbReference>
<gene>
    <name evidence="6" type="ORF">V6W77_02410</name>
</gene>
<keyword evidence="6" id="KW-0378">Hydrolase</keyword>
<proteinExistence type="inferred from homology"/>
<name>A0ABU7ZEH4_9PAST</name>
<evidence type="ECO:0000313" key="7">
    <source>
        <dbReference type="Proteomes" id="UP001432017"/>
    </source>
</evidence>
<organism evidence="6 7">
    <name type="scientific">Mannheimia indoligenes</name>
    <dbReference type="NCBI Taxonomy" id="3103145"/>
    <lineage>
        <taxon>Bacteria</taxon>
        <taxon>Pseudomonadati</taxon>
        <taxon>Pseudomonadota</taxon>
        <taxon>Gammaproteobacteria</taxon>
        <taxon>Pasteurellales</taxon>
        <taxon>Pasteurellaceae</taxon>
        <taxon>Mannheimia</taxon>
    </lineage>
</organism>
<dbReference type="CDD" id="cd07067">
    <property type="entry name" value="HP_PGM_like"/>
    <property type="match status" value="1"/>
</dbReference>
<keyword evidence="5" id="KW-0413">Isomerase</keyword>
<dbReference type="InterPro" id="IPR013078">
    <property type="entry name" value="His_Pase_superF_clade-1"/>
</dbReference>